<keyword evidence="2" id="KW-1185">Reference proteome</keyword>
<evidence type="ECO:0000313" key="2">
    <source>
        <dbReference type="Proteomes" id="UP001177744"/>
    </source>
</evidence>
<organism evidence="1 2">
    <name type="scientific">Cnephaeus nilssonii</name>
    <name type="common">Northern bat</name>
    <name type="synonym">Eptesicus nilssonii</name>
    <dbReference type="NCBI Taxonomy" id="3371016"/>
    <lineage>
        <taxon>Eukaryota</taxon>
        <taxon>Metazoa</taxon>
        <taxon>Chordata</taxon>
        <taxon>Craniata</taxon>
        <taxon>Vertebrata</taxon>
        <taxon>Euteleostomi</taxon>
        <taxon>Mammalia</taxon>
        <taxon>Eutheria</taxon>
        <taxon>Laurasiatheria</taxon>
        <taxon>Chiroptera</taxon>
        <taxon>Yangochiroptera</taxon>
        <taxon>Vespertilionidae</taxon>
        <taxon>Cnephaeus</taxon>
    </lineage>
</organism>
<reference evidence="1" key="1">
    <citation type="submission" date="2023-06" db="EMBL/GenBank/DDBJ databases">
        <title>Reference genome for the Northern bat (Eptesicus nilssonii), a most northern bat species.</title>
        <authorList>
            <person name="Laine V.N."/>
            <person name="Pulliainen A.T."/>
            <person name="Lilley T.M."/>
        </authorList>
    </citation>
    <scope>NUCLEOTIDE SEQUENCE</scope>
    <source>
        <strain evidence="1">BLF_Eptnil</strain>
        <tissue evidence="1">Kidney</tissue>
    </source>
</reference>
<evidence type="ECO:0000313" key="1">
    <source>
        <dbReference type="EMBL" id="KAK1337117.1"/>
    </source>
</evidence>
<dbReference type="EMBL" id="JAULJE010000011">
    <property type="protein sequence ID" value="KAK1337117.1"/>
    <property type="molecule type" value="Genomic_DNA"/>
</dbReference>
<protein>
    <submittedName>
        <fullName evidence="1">Uncharacterized protein</fullName>
    </submittedName>
</protein>
<proteinExistence type="predicted"/>
<sequence length="100" mass="11704">MMPNPLSRTGRRQWFLYPCLRCGHERTDCDRDISGLFALDDCPGRVLEHDVSLINSLRQETVDLAKQTQGESHRPLRRSKRRWVVTTLELQEEDPDPFPN</sequence>
<comment type="caution">
    <text evidence="1">The sequence shown here is derived from an EMBL/GenBank/DDBJ whole genome shotgun (WGS) entry which is preliminary data.</text>
</comment>
<accession>A0AA40HTS1</accession>
<dbReference type="Proteomes" id="UP001177744">
    <property type="component" value="Unassembled WGS sequence"/>
</dbReference>
<gene>
    <name evidence="1" type="ORF">QTO34_001739</name>
</gene>
<name>A0AA40HTS1_CNENI</name>
<dbReference type="AlphaFoldDB" id="A0AA40HTS1"/>